<feature type="compositionally biased region" description="Polar residues" evidence="2">
    <location>
        <begin position="1707"/>
        <end position="1721"/>
    </location>
</feature>
<protein>
    <recommendedName>
        <fullName evidence="3">Arabidopsis retrotransposon Orf1 C-terminal domain-containing protein</fullName>
    </recommendedName>
</protein>
<proteinExistence type="predicted"/>
<feature type="region of interest" description="Disordered" evidence="2">
    <location>
        <begin position="84"/>
        <end position="124"/>
    </location>
</feature>
<feature type="domain" description="Arabidopsis retrotransposon Orf1 C-terminal" evidence="3">
    <location>
        <begin position="1189"/>
        <end position="1509"/>
    </location>
</feature>
<comment type="caution">
    <text evidence="4">The sequence shown here is derived from an EMBL/GenBank/DDBJ whole genome shotgun (WGS) entry which is preliminary data.</text>
</comment>
<gene>
    <name evidence="4" type="ORF">ISN45_At04g007500</name>
</gene>
<dbReference type="EMBL" id="JAEFBK010000004">
    <property type="protein sequence ID" value="KAG7615236.1"/>
    <property type="molecule type" value="Genomic_DNA"/>
</dbReference>
<organism evidence="4 5">
    <name type="scientific">Arabidopsis thaliana x Arabidopsis arenosa</name>
    <dbReference type="NCBI Taxonomy" id="1240361"/>
    <lineage>
        <taxon>Eukaryota</taxon>
        <taxon>Viridiplantae</taxon>
        <taxon>Streptophyta</taxon>
        <taxon>Embryophyta</taxon>
        <taxon>Tracheophyta</taxon>
        <taxon>Spermatophyta</taxon>
        <taxon>Magnoliopsida</taxon>
        <taxon>eudicotyledons</taxon>
        <taxon>Gunneridae</taxon>
        <taxon>Pentapetalae</taxon>
        <taxon>rosids</taxon>
        <taxon>malvids</taxon>
        <taxon>Brassicales</taxon>
        <taxon>Brassicaceae</taxon>
        <taxon>Camelineae</taxon>
        <taxon>Arabidopsis</taxon>
    </lineage>
</organism>
<evidence type="ECO:0000256" key="1">
    <source>
        <dbReference type="SAM" id="Coils"/>
    </source>
</evidence>
<keyword evidence="1" id="KW-0175">Coiled coil</keyword>
<dbReference type="Pfam" id="PF03078">
    <property type="entry name" value="ATHILA"/>
    <property type="match status" value="1"/>
</dbReference>
<feature type="region of interest" description="Disordered" evidence="2">
    <location>
        <begin position="198"/>
        <end position="227"/>
    </location>
</feature>
<feature type="compositionally biased region" description="Basic and acidic residues" evidence="2">
    <location>
        <begin position="1572"/>
        <end position="1587"/>
    </location>
</feature>
<feature type="region of interest" description="Disordered" evidence="2">
    <location>
        <begin position="1064"/>
        <end position="1085"/>
    </location>
</feature>
<name>A0A8T2DWN2_9BRAS</name>
<evidence type="ECO:0000313" key="5">
    <source>
        <dbReference type="Proteomes" id="UP000694240"/>
    </source>
</evidence>
<feature type="region of interest" description="Disordered" evidence="2">
    <location>
        <begin position="287"/>
        <end position="313"/>
    </location>
</feature>
<accession>A0A8T2DWN2</accession>
<feature type="region of interest" description="Disordered" evidence="2">
    <location>
        <begin position="1502"/>
        <end position="1612"/>
    </location>
</feature>
<reference evidence="4 5" key="1">
    <citation type="submission" date="2020-12" db="EMBL/GenBank/DDBJ databases">
        <title>Concerted genomic and epigenomic changes stabilize Arabidopsis allopolyploids.</title>
        <authorList>
            <person name="Chen Z."/>
        </authorList>
    </citation>
    <scope>NUCLEOTIDE SEQUENCE [LARGE SCALE GENOMIC DNA]</scope>
    <source>
        <strain evidence="4">Allo738</strain>
        <tissue evidence="4">Leaf</tissue>
    </source>
</reference>
<dbReference type="Proteomes" id="UP000694240">
    <property type="component" value="Chromosome 4"/>
</dbReference>
<keyword evidence="5" id="KW-1185">Reference proteome</keyword>
<dbReference type="PANTHER" id="PTHR33067:SF31">
    <property type="entry name" value="RNA-DIRECTED DNA POLYMERASE"/>
    <property type="match status" value="1"/>
</dbReference>
<evidence type="ECO:0000256" key="2">
    <source>
        <dbReference type="SAM" id="MobiDB-lite"/>
    </source>
</evidence>
<dbReference type="InterPro" id="IPR004312">
    <property type="entry name" value="ATHILA_Orf1_C"/>
</dbReference>
<dbReference type="PANTHER" id="PTHR33067">
    <property type="entry name" value="RNA-DIRECTED DNA POLYMERASE-RELATED"/>
    <property type="match status" value="1"/>
</dbReference>
<feature type="region of interest" description="Disordered" evidence="2">
    <location>
        <begin position="1158"/>
        <end position="1187"/>
    </location>
</feature>
<evidence type="ECO:0000313" key="4">
    <source>
        <dbReference type="EMBL" id="KAG7615236.1"/>
    </source>
</evidence>
<feature type="compositionally biased region" description="Basic and acidic residues" evidence="2">
    <location>
        <begin position="1177"/>
        <end position="1187"/>
    </location>
</feature>
<feature type="region of interest" description="Disordered" evidence="2">
    <location>
        <begin position="1703"/>
        <end position="1731"/>
    </location>
</feature>
<feature type="compositionally biased region" description="Basic and acidic residues" evidence="2">
    <location>
        <begin position="1517"/>
        <end position="1535"/>
    </location>
</feature>
<feature type="compositionally biased region" description="Polar residues" evidence="2">
    <location>
        <begin position="202"/>
        <end position="216"/>
    </location>
</feature>
<evidence type="ECO:0000259" key="3">
    <source>
        <dbReference type="Pfam" id="PF03078"/>
    </source>
</evidence>
<dbReference type="CDD" id="cd00303">
    <property type="entry name" value="retropepsin_like"/>
    <property type="match status" value="1"/>
</dbReference>
<feature type="coiled-coil region" evidence="1">
    <location>
        <begin position="932"/>
        <end position="959"/>
    </location>
</feature>
<feature type="compositionally biased region" description="Low complexity" evidence="2">
    <location>
        <begin position="88"/>
        <end position="100"/>
    </location>
</feature>
<sequence length="1755" mass="199687">MMDAFLGSYSGKLEAVSGDLGVDVSEIAANNSSTLGLEAVAVKTRDLFSDYLNQLMVQDYTLAEENSLSFLDTIMEDKEDTFQITDPSQQSNEEVSQEEVMVNEETKEVDKMEEETQTNGEDNGDLELLTSYLEEADLIMSNHSTPRSSRSFKISTDHSTPWSSRGHHYFTTSLDPETTIRSRNSTLKSSISITTTRLHTRWQASESSSSRTQPDTRAQGRKEDSSYSLDLPLDHVHLHCMRTRSTGNQNLLLNDNIDHIARELRERRNTVNLVPQQPLEMAEEQNQQNGPANIGAGDAPRDPCQRKGIAPPAIQNNNFEIKSGLISMIQGNKFHGLPMEDPLDHLDEFDRLYNLTKINGVSEDGFKLRLFPFSLGDKAHIWEKNLPHDSITTWDDCKKLLYQSSSPMPELQDSEMRFLISHRRLVKASVKHGSVSRVTPTNALIMALLKPLCSALFTEEFYHASECFWIPPAMEISRTKMLKKVENSKEIKALNDKLDRILLSQQKHVHFLVDDEQFQVQDGEGNLLEEVSYINNNQGGYKGDNHLAQWKLLRNYLNCTISLIAATKVEALNTKVRYLEGQSSSTSTPKVTELPGKSIQNPKEYATAHAITICHDRELPTRPVPDFIIGDSDVQEGEASTQVEVSVVKFNHSAGSRHLTQSTSEEKAAIIERMVKRFKPTPLPSRALPWTFRKAWMKKYKSVAAKQLDEIEAVMPLMEVLNLIPDPHKDVRNLILERIKMYHDSDDESDATPSRAADKRIVQEKLEDPGSFTLPCSIGELAFSDCLCDLGASVSLMPLSVARRLEFIQYKPCDLNLILADRSSRRPFGMLKDVPVMINGVEVPTDFVVLDMEVEHKDSFILGIPFLASVGAVIDVREGKISLNLGKHIKLQFGINKTPQGSTEDGRTSGNDRVISREEYETERVKEFKKRSDKQDETIEKLAHTVEELRSKLNQLQKEAQPKGGIDTIPRKKFTSRWSEETDYPPEEKEAYFEERGIEYSAVDFSREDAEYDDEPLDLRAAVTSSFPPSPDQTTSLDSFYILDQFIHINRRHFQKKLLDIVSQSRSRTRPTPPQPISTIHSTTIKHSTPAKATRFLVLEFNRAFQLQRSYSTSRLHDSLDLLKHSNSNSEKILDPIRLRGTQEQLSLLEGIMSNYSGSSSVDPDYNMDDTESSSSRPERKQREYESFRRKAKIARGKRAMTERYELIDEDLKDEYMPEHTRRATKLLHKPDVLPAEEYIRLFKLNELCSTRYPCSTTLAQLGLLEDVQHLYQSCHLDTLMAYPYVAYEDETIQFLSTLQVEIYQGYQSSDWKNCLVSPVERDLRPKYDREELKDLWITIGSSVPLNSFRSKSNQIRCPVIKYFLRSIANVFYSREITGTVTNSDMEMIAMALKGTLRQTKNGMSLQGEINDTPLSILLLIHLCGYKSWAVRNNHKRARGALCIGGVVTPILIACGVPITFDGLEPRAMDIEHLRHCEFLEFAMVDDLHRFRFEHSTDKRASILLPSPEGQPPLEMPSRRFDEPEHRPELSEQRVSHVPARHSSFESREHKRRRKATLTRSSSISRLIHSRRSLDRGAGRSIRREVEYPQSGAGRHRADEVEYPPADTEQGGSSIAWEQSQAAIDEQLRDLELLTSYLEEADLIMSNHSTPRSSRSFKISTDHSTPWSSRGHHYFTTSLDPETTTRSRHSTLKSSISITTTRLHTRWQASESSSSRTQPDTRAQGRKEDSSYSLDLRLDHVGRVQFLIRPNTSSV</sequence>